<dbReference type="InterPro" id="IPR000524">
    <property type="entry name" value="Tscrpt_reg_HTH_GntR"/>
</dbReference>
<dbReference type="PANTHER" id="PTHR44846">
    <property type="entry name" value="MANNOSYL-D-GLYCERATE TRANSPORT/METABOLISM SYSTEM REPRESSOR MNGR-RELATED"/>
    <property type="match status" value="1"/>
</dbReference>
<keyword evidence="2" id="KW-0238">DNA-binding</keyword>
<organism evidence="5 6">
    <name type="scientific">Halanaerobium salsuginis</name>
    <dbReference type="NCBI Taxonomy" id="29563"/>
    <lineage>
        <taxon>Bacteria</taxon>
        <taxon>Bacillati</taxon>
        <taxon>Bacillota</taxon>
        <taxon>Clostridia</taxon>
        <taxon>Halanaerobiales</taxon>
        <taxon>Halanaerobiaceae</taxon>
        <taxon>Halanaerobium</taxon>
    </lineage>
</organism>
<name>A0A1I4J2I7_9FIRM</name>
<evidence type="ECO:0000256" key="1">
    <source>
        <dbReference type="ARBA" id="ARBA00023015"/>
    </source>
</evidence>
<dbReference type="GO" id="GO:0045892">
    <property type="term" value="P:negative regulation of DNA-templated transcription"/>
    <property type="evidence" value="ECO:0007669"/>
    <property type="project" value="TreeGrafter"/>
</dbReference>
<evidence type="ECO:0000313" key="6">
    <source>
        <dbReference type="Proteomes" id="UP000199006"/>
    </source>
</evidence>
<dbReference type="Gene3D" id="3.40.1410.10">
    <property type="entry name" value="Chorismate lyase-like"/>
    <property type="match status" value="1"/>
</dbReference>
<dbReference type="GO" id="GO:0003677">
    <property type="term" value="F:DNA binding"/>
    <property type="evidence" value="ECO:0007669"/>
    <property type="project" value="UniProtKB-KW"/>
</dbReference>
<dbReference type="SMART" id="SM00345">
    <property type="entry name" value="HTH_GNTR"/>
    <property type="match status" value="1"/>
</dbReference>
<feature type="domain" description="HTH gntR-type" evidence="4">
    <location>
        <begin position="10"/>
        <end position="78"/>
    </location>
</feature>
<dbReference type="SUPFAM" id="SSF64288">
    <property type="entry name" value="Chorismate lyase-like"/>
    <property type="match status" value="1"/>
</dbReference>
<dbReference type="Proteomes" id="UP000199006">
    <property type="component" value="Unassembled WGS sequence"/>
</dbReference>
<accession>A0A1I4J2I7</accession>
<dbReference type="PRINTS" id="PR00035">
    <property type="entry name" value="HTHGNTR"/>
</dbReference>
<dbReference type="PANTHER" id="PTHR44846:SF1">
    <property type="entry name" value="MANNOSYL-D-GLYCERATE TRANSPORT_METABOLISM SYSTEM REPRESSOR MNGR-RELATED"/>
    <property type="match status" value="1"/>
</dbReference>
<dbReference type="FunFam" id="1.10.10.10:FF:000079">
    <property type="entry name" value="GntR family transcriptional regulator"/>
    <property type="match status" value="1"/>
</dbReference>
<gene>
    <name evidence="5" type="ORF">SAMN02983006_01585</name>
</gene>
<evidence type="ECO:0000313" key="5">
    <source>
        <dbReference type="EMBL" id="SFL60832.1"/>
    </source>
</evidence>
<evidence type="ECO:0000256" key="3">
    <source>
        <dbReference type="ARBA" id="ARBA00023163"/>
    </source>
</evidence>
<dbReference type="RefSeq" id="WP_089861692.1">
    <property type="nucleotide sequence ID" value="NZ_FOTI01000020.1"/>
</dbReference>
<dbReference type="SMART" id="SM00866">
    <property type="entry name" value="UTRA"/>
    <property type="match status" value="1"/>
</dbReference>
<keyword evidence="3" id="KW-0804">Transcription</keyword>
<dbReference type="Pfam" id="PF07702">
    <property type="entry name" value="UTRA"/>
    <property type="match status" value="1"/>
</dbReference>
<dbReference type="Pfam" id="PF00392">
    <property type="entry name" value="GntR"/>
    <property type="match status" value="1"/>
</dbReference>
<reference evidence="5 6" key="1">
    <citation type="submission" date="2016-10" db="EMBL/GenBank/DDBJ databases">
        <authorList>
            <person name="de Groot N.N."/>
        </authorList>
    </citation>
    <scope>NUCLEOTIDE SEQUENCE [LARGE SCALE GENOMIC DNA]</scope>
    <source>
        <strain evidence="5 6">ATCC 51327</strain>
    </source>
</reference>
<evidence type="ECO:0000259" key="4">
    <source>
        <dbReference type="PROSITE" id="PS50949"/>
    </source>
</evidence>
<dbReference type="EMBL" id="FOTI01000020">
    <property type="protein sequence ID" value="SFL60832.1"/>
    <property type="molecule type" value="Genomic_DNA"/>
</dbReference>
<proteinExistence type="predicted"/>
<dbReference type="GO" id="GO:0003700">
    <property type="term" value="F:DNA-binding transcription factor activity"/>
    <property type="evidence" value="ECO:0007669"/>
    <property type="project" value="InterPro"/>
</dbReference>
<protein>
    <submittedName>
        <fullName evidence="5">GntR family transcriptional regulator</fullName>
    </submittedName>
</protein>
<dbReference type="InterPro" id="IPR036390">
    <property type="entry name" value="WH_DNA-bd_sf"/>
</dbReference>
<dbReference type="InterPro" id="IPR036388">
    <property type="entry name" value="WH-like_DNA-bd_sf"/>
</dbReference>
<keyword evidence="6" id="KW-1185">Reference proteome</keyword>
<dbReference type="CDD" id="cd07377">
    <property type="entry name" value="WHTH_GntR"/>
    <property type="match status" value="1"/>
</dbReference>
<dbReference type="InterPro" id="IPR011663">
    <property type="entry name" value="UTRA"/>
</dbReference>
<dbReference type="SUPFAM" id="SSF46785">
    <property type="entry name" value="Winged helix' DNA-binding domain"/>
    <property type="match status" value="1"/>
</dbReference>
<keyword evidence="1" id="KW-0805">Transcription regulation</keyword>
<dbReference type="Gene3D" id="1.10.10.10">
    <property type="entry name" value="Winged helix-like DNA-binding domain superfamily/Winged helix DNA-binding domain"/>
    <property type="match status" value="1"/>
</dbReference>
<dbReference type="PROSITE" id="PS50949">
    <property type="entry name" value="HTH_GNTR"/>
    <property type="match status" value="1"/>
</dbReference>
<dbReference type="OrthoDB" id="457376at2"/>
<evidence type="ECO:0000256" key="2">
    <source>
        <dbReference type="ARBA" id="ARBA00023125"/>
    </source>
</evidence>
<sequence>MKKINKSSPLPLYYQLKENILAAIQADEFTAGEQLPAERELAEYNNISRMTVKKAVDILVDSGYLIRKQGSGTFITDYQDNYSISPLLSFSQEMQKKGLDYKTKLLKFEIIPAAELAEKLNCQPDDKVYHLERLRIIEAHPFLLENTYLPSYLFPELSKQELSNSSLYQLIQDKYKLKLTNVEAEVEAIMFNDQIAQKMDLKAGSLGLYFEQSSFDAQEQLVEFTSAYYRNNNYKFKFNFNLT</sequence>
<dbReference type="STRING" id="29563.SAMN02983006_01585"/>
<dbReference type="InterPro" id="IPR028978">
    <property type="entry name" value="Chorismate_lyase_/UTRA_dom_sf"/>
</dbReference>
<dbReference type="InterPro" id="IPR050679">
    <property type="entry name" value="Bact_HTH_transcr_reg"/>
</dbReference>
<dbReference type="AlphaFoldDB" id="A0A1I4J2I7"/>